<dbReference type="EMBL" id="MFNE01000035">
    <property type="protein sequence ID" value="OGG94741.1"/>
    <property type="molecule type" value="Genomic_DNA"/>
</dbReference>
<dbReference type="AlphaFoldDB" id="A0A1F6G9F4"/>
<dbReference type="Proteomes" id="UP000178449">
    <property type="component" value="Unassembled WGS sequence"/>
</dbReference>
<comment type="caution">
    <text evidence="1">The sequence shown here is derived from an EMBL/GenBank/DDBJ whole genome shotgun (WGS) entry which is preliminary data.</text>
</comment>
<organism evidence="1 2">
    <name type="scientific">Candidatus Lambdaproteobacteria bacterium RIFOXYD2_FULL_50_16</name>
    <dbReference type="NCBI Taxonomy" id="1817772"/>
    <lineage>
        <taxon>Bacteria</taxon>
        <taxon>Pseudomonadati</taxon>
        <taxon>Pseudomonadota</taxon>
        <taxon>Candidatus Lambdaproteobacteria</taxon>
    </lineage>
</organism>
<proteinExistence type="predicted"/>
<name>A0A1F6G9F4_9PROT</name>
<accession>A0A1F6G9F4</accession>
<evidence type="ECO:0000313" key="2">
    <source>
        <dbReference type="Proteomes" id="UP000178449"/>
    </source>
</evidence>
<dbReference type="STRING" id="1817772.A2527_05960"/>
<reference evidence="1 2" key="1">
    <citation type="journal article" date="2016" name="Nat. Commun.">
        <title>Thousands of microbial genomes shed light on interconnected biogeochemical processes in an aquifer system.</title>
        <authorList>
            <person name="Anantharaman K."/>
            <person name="Brown C.T."/>
            <person name="Hug L.A."/>
            <person name="Sharon I."/>
            <person name="Castelle C.J."/>
            <person name="Probst A.J."/>
            <person name="Thomas B.C."/>
            <person name="Singh A."/>
            <person name="Wilkins M.J."/>
            <person name="Karaoz U."/>
            <person name="Brodie E.L."/>
            <person name="Williams K.H."/>
            <person name="Hubbard S.S."/>
            <person name="Banfield J.F."/>
        </authorList>
    </citation>
    <scope>NUCLEOTIDE SEQUENCE [LARGE SCALE GENOMIC DNA]</scope>
</reference>
<evidence type="ECO:0000313" key="1">
    <source>
        <dbReference type="EMBL" id="OGG94741.1"/>
    </source>
</evidence>
<gene>
    <name evidence="1" type="ORF">A2527_05960</name>
</gene>
<sequence length="486" mass="55964">MLHFQGIRHTPQGNPERYVIQIDLFASLYRLLDLTQTHLAQDLEKALEKQISKHISNQPKDQFRKTSAQIFRAKDMAQFLAKDPALYSLKLDCFYILARSLEIEAKWQLIEEKLTSSLAALEPQYAQELLLDANSGFYRLLDAVALFFLSQDDEIPPANLALDFIKGEFPLVAWRKLDQLSPKAAPFWQPRNKLCQSAVLLQRFLDRLFEERCRVLIPTAELLPEPEFAGLLSLRLGHSRLELIASNPAETLLALQREIQREHSFEGIKHLLAVLKQLGEAQGERFWFSPKSHQELLGKTKVSERQDLILESVLGQLEKLIVIRQAEQVRIENPILLRRGRQEGPSGELIELLLDRLLWAPNNCLLGRHLSLVPREVWMENAQIHGLVPPLMAYLTSWWLVEFGTQSGVFTCPGRQLLNAFTLQKNGSQQVKFLRKIREELFYMQDQGYLSRFEVTPNTDPFEERFLMAAPLAQMESLGHMAQRLI</sequence>
<protein>
    <submittedName>
        <fullName evidence="1">Uncharacterized protein</fullName>
    </submittedName>
</protein>